<dbReference type="OrthoDB" id="3229881at2759"/>
<keyword evidence="1" id="KW-0732">Signal</keyword>
<name>A0A5C3QYX7_9AGAR</name>
<evidence type="ECO:0000313" key="2">
    <source>
        <dbReference type="EMBL" id="TFL06020.1"/>
    </source>
</evidence>
<reference evidence="2 3" key="1">
    <citation type="journal article" date="2019" name="Nat. Ecol. Evol.">
        <title>Megaphylogeny resolves global patterns of mushroom evolution.</title>
        <authorList>
            <person name="Varga T."/>
            <person name="Krizsan K."/>
            <person name="Foldi C."/>
            <person name="Dima B."/>
            <person name="Sanchez-Garcia M."/>
            <person name="Sanchez-Ramirez S."/>
            <person name="Szollosi G.J."/>
            <person name="Szarkandi J.G."/>
            <person name="Papp V."/>
            <person name="Albert L."/>
            <person name="Andreopoulos W."/>
            <person name="Angelini C."/>
            <person name="Antonin V."/>
            <person name="Barry K.W."/>
            <person name="Bougher N.L."/>
            <person name="Buchanan P."/>
            <person name="Buyck B."/>
            <person name="Bense V."/>
            <person name="Catcheside P."/>
            <person name="Chovatia M."/>
            <person name="Cooper J."/>
            <person name="Damon W."/>
            <person name="Desjardin D."/>
            <person name="Finy P."/>
            <person name="Geml J."/>
            <person name="Haridas S."/>
            <person name="Hughes K."/>
            <person name="Justo A."/>
            <person name="Karasinski D."/>
            <person name="Kautmanova I."/>
            <person name="Kiss B."/>
            <person name="Kocsube S."/>
            <person name="Kotiranta H."/>
            <person name="LaButti K.M."/>
            <person name="Lechner B.E."/>
            <person name="Liimatainen K."/>
            <person name="Lipzen A."/>
            <person name="Lukacs Z."/>
            <person name="Mihaltcheva S."/>
            <person name="Morgado L.N."/>
            <person name="Niskanen T."/>
            <person name="Noordeloos M.E."/>
            <person name="Ohm R.A."/>
            <person name="Ortiz-Santana B."/>
            <person name="Ovrebo C."/>
            <person name="Racz N."/>
            <person name="Riley R."/>
            <person name="Savchenko A."/>
            <person name="Shiryaev A."/>
            <person name="Soop K."/>
            <person name="Spirin V."/>
            <person name="Szebenyi C."/>
            <person name="Tomsovsky M."/>
            <person name="Tulloss R.E."/>
            <person name="Uehling J."/>
            <person name="Grigoriev I.V."/>
            <person name="Vagvolgyi C."/>
            <person name="Papp T."/>
            <person name="Martin F.M."/>
            <person name="Miettinen O."/>
            <person name="Hibbett D.S."/>
            <person name="Nagy L.G."/>
        </authorList>
    </citation>
    <scope>NUCLEOTIDE SEQUENCE [LARGE SCALE GENOMIC DNA]</scope>
    <source>
        <strain evidence="2 3">CBS 309.79</strain>
    </source>
</reference>
<dbReference type="AlphaFoldDB" id="A0A5C3QYX7"/>
<organism evidence="2 3">
    <name type="scientific">Pterulicium gracile</name>
    <dbReference type="NCBI Taxonomy" id="1884261"/>
    <lineage>
        <taxon>Eukaryota</taxon>
        <taxon>Fungi</taxon>
        <taxon>Dikarya</taxon>
        <taxon>Basidiomycota</taxon>
        <taxon>Agaricomycotina</taxon>
        <taxon>Agaricomycetes</taxon>
        <taxon>Agaricomycetidae</taxon>
        <taxon>Agaricales</taxon>
        <taxon>Pleurotineae</taxon>
        <taxon>Pterulaceae</taxon>
        <taxon>Pterulicium</taxon>
    </lineage>
</organism>
<sequence>MFASGSLKILLLAFGLFSMANAIALYEGALISDYTGGANEAGMIPGAGWITVMTPENPSRWGIKYLSALGVRGNPTNLTIRSNAGPRFTEPPVFFIKNEQLYQLNNQSSVFHVNVMNTTELSNSRDPADAQSHKLRMEITPQKRGVRGVWKWKGTMLHFEHGGISNRGVFYGCQEEIAPTITSLEIYLTSIPTPKFCQIVTLHSWVGRERPE</sequence>
<dbReference type="Proteomes" id="UP000305067">
    <property type="component" value="Unassembled WGS sequence"/>
</dbReference>
<evidence type="ECO:0000313" key="3">
    <source>
        <dbReference type="Proteomes" id="UP000305067"/>
    </source>
</evidence>
<evidence type="ECO:0000256" key="1">
    <source>
        <dbReference type="SAM" id="SignalP"/>
    </source>
</evidence>
<feature type="signal peptide" evidence="1">
    <location>
        <begin position="1"/>
        <end position="22"/>
    </location>
</feature>
<proteinExistence type="predicted"/>
<feature type="chain" id="PRO_5022775155" evidence="1">
    <location>
        <begin position="23"/>
        <end position="212"/>
    </location>
</feature>
<dbReference type="EMBL" id="ML178816">
    <property type="protein sequence ID" value="TFL06020.1"/>
    <property type="molecule type" value="Genomic_DNA"/>
</dbReference>
<accession>A0A5C3QYX7</accession>
<keyword evidence="3" id="KW-1185">Reference proteome</keyword>
<protein>
    <submittedName>
        <fullName evidence="2">Uncharacterized protein</fullName>
    </submittedName>
</protein>
<gene>
    <name evidence="2" type="ORF">BDV98DRAFT_580077</name>
</gene>